<protein>
    <recommendedName>
        <fullName evidence="4">DUF3558 domain-containing protein</fullName>
    </recommendedName>
</protein>
<feature type="chain" id="PRO_5046832968" description="DUF3558 domain-containing protein" evidence="1">
    <location>
        <begin position="31"/>
        <end position="226"/>
    </location>
</feature>
<feature type="signal peptide" evidence="1">
    <location>
        <begin position="1"/>
        <end position="30"/>
    </location>
</feature>
<proteinExistence type="predicted"/>
<organism evidence="2 3">
    <name type="scientific">Streptomonospora algeriensis</name>
    <dbReference type="NCBI Taxonomy" id="995084"/>
    <lineage>
        <taxon>Bacteria</taxon>
        <taxon>Bacillati</taxon>
        <taxon>Actinomycetota</taxon>
        <taxon>Actinomycetes</taxon>
        <taxon>Streptosporangiales</taxon>
        <taxon>Nocardiopsidaceae</taxon>
        <taxon>Streptomonospora</taxon>
    </lineage>
</organism>
<comment type="caution">
    <text evidence="2">The sequence shown here is derived from an EMBL/GenBank/DDBJ whole genome shotgun (WGS) entry which is preliminary data.</text>
</comment>
<dbReference type="EMBL" id="JBHTHR010000219">
    <property type="protein sequence ID" value="MFD0801428.1"/>
    <property type="molecule type" value="Genomic_DNA"/>
</dbReference>
<evidence type="ECO:0000313" key="3">
    <source>
        <dbReference type="Proteomes" id="UP001596956"/>
    </source>
</evidence>
<keyword evidence="1" id="KW-0732">Signal</keyword>
<accession>A0ABW3BDW3</accession>
<name>A0ABW3BDW3_9ACTN</name>
<evidence type="ECO:0000256" key="1">
    <source>
        <dbReference type="SAM" id="SignalP"/>
    </source>
</evidence>
<reference evidence="3" key="1">
    <citation type="journal article" date="2019" name="Int. J. Syst. Evol. Microbiol.">
        <title>The Global Catalogue of Microorganisms (GCM) 10K type strain sequencing project: providing services to taxonomists for standard genome sequencing and annotation.</title>
        <authorList>
            <consortium name="The Broad Institute Genomics Platform"/>
            <consortium name="The Broad Institute Genome Sequencing Center for Infectious Disease"/>
            <person name="Wu L."/>
            <person name="Ma J."/>
        </authorList>
    </citation>
    <scope>NUCLEOTIDE SEQUENCE [LARGE SCALE GENOMIC DNA]</scope>
    <source>
        <strain evidence="3">CCUG 63369</strain>
    </source>
</reference>
<dbReference type="Proteomes" id="UP001596956">
    <property type="component" value="Unassembled WGS sequence"/>
</dbReference>
<sequence>MSGTSGSPRSKTAAAAAAALALLVPGCAGGGSGDSGAAPSPQSTYSAVVAAAEPTPATDDFSVVEIQGIKIGAPKNWSIDKASGLLCMRPPGQDSCGYGAVQVIPHVAENDPNKWPKKQFNDPNGWASEPTACRSLGTADSGGAGVTGAEQLDVDNPQGLTQHADGLRSHHREWEVACENGDTFEVRLWFLPQSDIAVYVWSVDAQYSALYDEIAKSMNTDDYKRD</sequence>
<evidence type="ECO:0008006" key="4">
    <source>
        <dbReference type="Google" id="ProtNLM"/>
    </source>
</evidence>
<keyword evidence="3" id="KW-1185">Reference proteome</keyword>
<evidence type="ECO:0000313" key="2">
    <source>
        <dbReference type="EMBL" id="MFD0801428.1"/>
    </source>
</evidence>
<gene>
    <name evidence="2" type="ORF">ACFQZU_08870</name>
</gene>